<feature type="signal peptide" evidence="3">
    <location>
        <begin position="1"/>
        <end position="20"/>
    </location>
</feature>
<feature type="compositionally biased region" description="Polar residues" evidence="1">
    <location>
        <begin position="304"/>
        <end position="314"/>
    </location>
</feature>
<proteinExistence type="predicted"/>
<accession>A0A6P7ZH17</accession>
<dbReference type="FunCoup" id="A0A6P7ZH17">
    <property type="interactions" value="1103"/>
</dbReference>
<dbReference type="GO" id="GO:0045651">
    <property type="term" value="P:positive regulation of macrophage differentiation"/>
    <property type="evidence" value="ECO:0007669"/>
    <property type="project" value="TreeGrafter"/>
</dbReference>
<name>A0A6P7ZH17_9AMPH</name>
<dbReference type="InParanoid" id="A0A6P7ZH17"/>
<keyword evidence="2" id="KW-0812">Transmembrane</keyword>
<dbReference type="InterPro" id="IPR008001">
    <property type="entry name" value="MCSF-1"/>
</dbReference>
<feature type="region of interest" description="Disordered" evidence="1">
    <location>
        <begin position="427"/>
        <end position="462"/>
    </location>
</feature>
<keyword evidence="4" id="KW-1185">Reference proteome</keyword>
<dbReference type="InterPro" id="IPR009079">
    <property type="entry name" value="4_helix_cytokine-like_core"/>
</dbReference>
<reference evidence="5" key="1">
    <citation type="submission" date="2025-08" db="UniProtKB">
        <authorList>
            <consortium name="RefSeq"/>
        </authorList>
    </citation>
    <scope>IDENTIFICATION</scope>
</reference>
<feature type="transmembrane region" description="Helical" evidence="2">
    <location>
        <begin position="492"/>
        <end position="513"/>
    </location>
</feature>
<dbReference type="Gene3D" id="1.20.1250.10">
    <property type="match status" value="1"/>
</dbReference>
<feature type="compositionally biased region" description="Polar residues" evidence="1">
    <location>
        <begin position="326"/>
        <end position="355"/>
    </location>
</feature>
<dbReference type="PANTHER" id="PTHR10058:SF0">
    <property type="entry name" value="MACROPHAGE COLONY-STIMULATING FACTOR 1"/>
    <property type="match status" value="1"/>
</dbReference>
<feature type="region of interest" description="Disordered" evidence="1">
    <location>
        <begin position="304"/>
        <end position="409"/>
    </location>
</feature>
<dbReference type="AlphaFoldDB" id="A0A6P7ZH17"/>
<gene>
    <name evidence="5" type="primary">CSF1</name>
</gene>
<dbReference type="Proteomes" id="UP000515156">
    <property type="component" value="Chromosome 12"/>
</dbReference>
<dbReference type="Pfam" id="PF05337">
    <property type="entry name" value="CSF-1"/>
    <property type="match status" value="1"/>
</dbReference>
<dbReference type="OrthoDB" id="9903914at2759"/>
<dbReference type="GO" id="GO:0008083">
    <property type="term" value="F:growth factor activity"/>
    <property type="evidence" value="ECO:0007669"/>
    <property type="project" value="InterPro"/>
</dbReference>
<feature type="compositionally biased region" description="Basic and acidic residues" evidence="1">
    <location>
        <begin position="395"/>
        <end position="406"/>
    </location>
</feature>
<dbReference type="KEGG" id="muo:115481878"/>
<dbReference type="SUPFAM" id="SSF47266">
    <property type="entry name" value="4-helical cytokines"/>
    <property type="match status" value="1"/>
</dbReference>
<keyword evidence="3" id="KW-0732">Signal</keyword>
<feature type="compositionally biased region" description="Polar residues" evidence="1">
    <location>
        <begin position="370"/>
        <end position="381"/>
    </location>
</feature>
<feature type="chain" id="PRO_5028279843" evidence="3">
    <location>
        <begin position="21"/>
        <end position="547"/>
    </location>
</feature>
<dbReference type="GO" id="GO:0016020">
    <property type="term" value="C:membrane"/>
    <property type="evidence" value="ECO:0007669"/>
    <property type="project" value="InterPro"/>
</dbReference>
<dbReference type="RefSeq" id="XP_030077183.1">
    <property type="nucleotide sequence ID" value="XM_030221323.1"/>
</dbReference>
<keyword evidence="2" id="KW-1133">Transmembrane helix</keyword>
<dbReference type="GeneID" id="115481878"/>
<evidence type="ECO:0000256" key="1">
    <source>
        <dbReference type="SAM" id="MobiDB-lite"/>
    </source>
</evidence>
<dbReference type="GO" id="GO:0005125">
    <property type="term" value="F:cytokine activity"/>
    <property type="evidence" value="ECO:0007669"/>
    <property type="project" value="InterPro"/>
</dbReference>
<sequence>MWLSAVQFIFSLLMATRSQATEAISCSIPNRHLQLLDALIDSQLQSSCTITWDFVDPAQVTDEVCYVQVAFEFLNDVFNTHMKFNEHSLNYNNTKEVKELFGELQRQECIPAMEKGCCKQCAMTFTMSPQEMLKKVKDVFEMSEKLLKNNTVQMGKSCMEQIAQCRRSPPPAPTGPAQCDCSCPSLKNLLTTSSNWEQLPNTSTDNLSAGPTIMPACQGTKGIGESSVPPKDLSDTVRTPVAISDPGSGRGSFKTPGETVNPSFLLSPVAEQSVPHGQDAYTFSTEPSSVQFTLVVESQTTGQDNIWSSSSKNLMSDGESGGATAVAQSMSLDLSQTHSSQPVFRSTLHSSSVRRTSGKGSGDKVAAQKSLLSSVPQNNKPTVAPSKGAPFTASKKGEDPAKESRSSWKVSPTLLSKGILAGLEELITKAKPPTKRHSSAFRSKGGGESAQSFNEREEHFAGPRSELYSFSVTDAGGERAQGRLQPDSQRSIVFSVLPIVAGLLLTLCGLLYYRHKSKLLQRMLTATLPEERPLNRERIELQVQGIV</sequence>
<dbReference type="CTD" id="1435"/>
<organism evidence="4 5">
    <name type="scientific">Microcaecilia unicolor</name>
    <dbReference type="NCBI Taxonomy" id="1415580"/>
    <lineage>
        <taxon>Eukaryota</taxon>
        <taxon>Metazoa</taxon>
        <taxon>Chordata</taxon>
        <taxon>Craniata</taxon>
        <taxon>Vertebrata</taxon>
        <taxon>Euteleostomi</taxon>
        <taxon>Amphibia</taxon>
        <taxon>Gymnophiona</taxon>
        <taxon>Siphonopidae</taxon>
        <taxon>Microcaecilia</taxon>
    </lineage>
</organism>
<keyword evidence="2" id="KW-0472">Membrane</keyword>
<protein>
    <submittedName>
        <fullName evidence="5">Macrophage colony-stimulating factor 1</fullName>
    </submittedName>
</protein>
<evidence type="ECO:0000313" key="4">
    <source>
        <dbReference type="Proteomes" id="UP000515156"/>
    </source>
</evidence>
<evidence type="ECO:0000313" key="5">
    <source>
        <dbReference type="RefSeq" id="XP_030077183.1"/>
    </source>
</evidence>
<dbReference type="PANTHER" id="PTHR10058">
    <property type="entry name" value="MACROPHAGE COLONY STIMULATING FACTOR"/>
    <property type="match status" value="1"/>
</dbReference>
<dbReference type="GO" id="GO:0030316">
    <property type="term" value="P:osteoclast differentiation"/>
    <property type="evidence" value="ECO:0007669"/>
    <property type="project" value="TreeGrafter"/>
</dbReference>
<dbReference type="GO" id="GO:0005615">
    <property type="term" value="C:extracellular space"/>
    <property type="evidence" value="ECO:0007669"/>
    <property type="project" value="TreeGrafter"/>
</dbReference>
<evidence type="ECO:0000256" key="2">
    <source>
        <dbReference type="SAM" id="Phobius"/>
    </source>
</evidence>
<feature type="region of interest" description="Disordered" evidence="1">
    <location>
        <begin position="222"/>
        <end position="260"/>
    </location>
</feature>
<evidence type="ECO:0000256" key="3">
    <source>
        <dbReference type="SAM" id="SignalP"/>
    </source>
</evidence>